<evidence type="ECO:0000313" key="4">
    <source>
        <dbReference type="Proteomes" id="UP000298327"/>
    </source>
</evidence>
<keyword evidence="1" id="KW-0472">Membrane</keyword>
<sequence length="288" mass="31986">MDPASIVTALEEMRVVTLAHSDSKSNDSDTVCAFSLLVYDYSLTFSSEVETMWGADWSTTKIVYLLVRYVPFVDISTNLYANLGLSPSDALCHPLYSATICARTGMMVFAFTVAKLVLILRTWAIWRKNNFVRYGLGVLLVAACSVMCYCVQKLLESMEFAPIAIMPPQVRGCFITHAASLWTYVYTIILVYETIRTSNSVLIVSLYRDGILAYVPIFLSSVANVLISVVGPLGYRNLLVVTSQVVHVTAITRILLNIRRNATTTVSVSNYGETDFGTISEFTFAPRR</sequence>
<evidence type="ECO:0000256" key="1">
    <source>
        <dbReference type="SAM" id="Phobius"/>
    </source>
</evidence>
<dbReference type="Proteomes" id="UP000298327">
    <property type="component" value="Unassembled WGS sequence"/>
</dbReference>
<dbReference type="EMBL" id="SEOQ01000317">
    <property type="protein sequence ID" value="TFY65692.1"/>
    <property type="molecule type" value="Genomic_DNA"/>
</dbReference>
<feature type="transmembrane region" description="Helical" evidence="1">
    <location>
        <begin position="172"/>
        <end position="192"/>
    </location>
</feature>
<dbReference type="Pfam" id="PF20151">
    <property type="entry name" value="DUF6533"/>
    <property type="match status" value="1"/>
</dbReference>
<dbReference type="OrthoDB" id="2958007at2759"/>
<dbReference type="InterPro" id="IPR045340">
    <property type="entry name" value="DUF6533"/>
</dbReference>
<evidence type="ECO:0000259" key="2">
    <source>
        <dbReference type="Pfam" id="PF20151"/>
    </source>
</evidence>
<feature type="transmembrane region" description="Helical" evidence="1">
    <location>
        <begin position="106"/>
        <end position="126"/>
    </location>
</feature>
<keyword evidence="1" id="KW-0812">Transmembrane</keyword>
<gene>
    <name evidence="3" type="ORF">EVG20_g5393</name>
</gene>
<proteinExistence type="predicted"/>
<evidence type="ECO:0000313" key="3">
    <source>
        <dbReference type="EMBL" id="TFY65692.1"/>
    </source>
</evidence>
<organism evidence="3 4">
    <name type="scientific">Dentipellis fragilis</name>
    <dbReference type="NCBI Taxonomy" id="205917"/>
    <lineage>
        <taxon>Eukaryota</taxon>
        <taxon>Fungi</taxon>
        <taxon>Dikarya</taxon>
        <taxon>Basidiomycota</taxon>
        <taxon>Agaricomycotina</taxon>
        <taxon>Agaricomycetes</taxon>
        <taxon>Russulales</taxon>
        <taxon>Hericiaceae</taxon>
        <taxon>Dentipellis</taxon>
    </lineage>
</organism>
<dbReference type="AlphaFoldDB" id="A0A4Y9YU41"/>
<comment type="caution">
    <text evidence="3">The sequence shown here is derived from an EMBL/GenBank/DDBJ whole genome shotgun (WGS) entry which is preliminary data.</text>
</comment>
<feature type="domain" description="DUF6533" evidence="2">
    <location>
        <begin position="30"/>
        <end position="73"/>
    </location>
</feature>
<accession>A0A4Y9YU41</accession>
<keyword evidence="4" id="KW-1185">Reference proteome</keyword>
<feature type="transmembrane region" description="Helical" evidence="1">
    <location>
        <begin position="132"/>
        <end position="151"/>
    </location>
</feature>
<keyword evidence="1" id="KW-1133">Transmembrane helix</keyword>
<name>A0A4Y9YU41_9AGAM</name>
<protein>
    <recommendedName>
        <fullName evidence="2">DUF6533 domain-containing protein</fullName>
    </recommendedName>
</protein>
<reference evidence="3 4" key="1">
    <citation type="submission" date="2019-02" db="EMBL/GenBank/DDBJ databases">
        <title>Genome sequencing of the rare red list fungi Dentipellis fragilis.</title>
        <authorList>
            <person name="Buettner E."/>
            <person name="Kellner H."/>
        </authorList>
    </citation>
    <scope>NUCLEOTIDE SEQUENCE [LARGE SCALE GENOMIC DNA]</scope>
    <source>
        <strain evidence="3 4">DSM 105465</strain>
    </source>
</reference>
<feature type="transmembrane region" description="Helical" evidence="1">
    <location>
        <begin position="212"/>
        <end position="235"/>
    </location>
</feature>